<comment type="caution">
    <text evidence="1">The sequence shown here is derived from an EMBL/GenBank/DDBJ whole genome shotgun (WGS) entry which is preliminary data.</text>
</comment>
<keyword evidence="2" id="KW-1185">Reference proteome</keyword>
<proteinExistence type="predicted"/>
<evidence type="ECO:0000313" key="1">
    <source>
        <dbReference type="EMBL" id="KAI9381919.1"/>
    </source>
</evidence>
<dbReference type="EMBL" id="CM009303">
    <property type="protein sequence ID" value="KAI9381919.1"/>
    <property type="molecule type" value="Genomic_DNA"/>
</dbReference>
<dbReference type="Proteomes" id="UP000006729">
    <property type="component" value="Chromosome 14"/>
</dbReference>
<gene>
    <name evidence="1" type="ORF">POPTR_014G050900v4</name>
</gene>
<name>A0ACC0RXT9_POPTR</name>
<reference evidence="1 2" key="1">
    <citation type="journal article" date="2006" name="Science">
        <title>The genome of black cottonwood, Populus trichocarpa (Torr. &amp; Gray).</title>
        <authorList>
            <person name="Tuskan G.A."/>
            <person name="Difazio S."/>
            <person name="Jansson S."/>
            <person name="Bohlmann J."/>
            <person name="Grigoriev I."/>
            <person name="Hellsten U."/>
            <person name="Putnam N."/>
            <person name="Ralph S."/>
            <person name="Rombauts S."/>
            <person name="Salamov A."/>
            <person name="Schein J."/>
            <person name="Sterck L."/>
            <person name="Aerts A."/>
            <person name="Bhalerao R.R."/>
            <person name="Bhalerao R.P."/>
            <person name="Blaudez D."/>
            <person name="Boerjan W."/>
            <person name="Brun A."/>
            <person name="Brunner A."/>
            <person name="Busov V."/>
            <person name="Campbell M."/>
            <person name="Carlson J."/>
            <person name="Chalot M."/>
            <person name="Chapman J."/>
            <person name="Chen G.L."/>
            <person name="Cooper D."/>
            <person name="Coutinho P.M."/>
            <person name="Couturier J."/>
            <person name="Covert S."/>
            <person name="Cronk Q."/>
            <person name="Cunningham R."/>
            <person name="Davis J."/>
            <person name="Degroeve S."/>
            <person name="Dejardin A."/>
            <person name="Depamphilis C."/>
            <person name="Detter J."/>
            <person name="Dirks B."/>
            <person name="Dubchak I."/>
            <person name="Duplessis S."/>
            <person name="Ehlting J."/>
            <person name="Ellis B."/>
            <person name="Gendler K."/>
            <person name="Goodstein D."/>
            <person name="Gribskov M."/>
            <person name="Grimwood J."/>
            <person name="Groover A."/>
            <person name="Gunter L."/>
            <person name="Hamberger B."/>
            <person name="Heinze B."/>
            <person name="Helariutta Y."/>
            <person name="Henrissat B."/>
            <person name="Holligan D."/>
            <person name="Holt R."/>
            <person name="Huang W."/>
            <person name="Islam-Faridi N."/>
            <person name="Jones S."/>
            <person name="Jones-Rhoades M."/>
            <person name="Jorgensen R."/>
            <person name="Joshi C."/>
            <person name="Kangasjarvi J."/>
            <person name="Karlsson J."/>
            <person name="Kelleher C."/>
            <person name="Kirkpatrick R."/>
            <person name="Kirst M."/>
            <person name="Kohler A."/>
            <person name="Kalluri U."/>
            <person name="Larimer F."/>
            <person name="Leebens-Mack J."/>
            <person name="Leple J.C."/>
            <person name="Locascio P."/>
            <person name="Lou Y."/>
            <person name="Lucas S."/>
            <person name="Martin F."/>
            <person name="Montanini B."/>
            <person name="Napoli C."/>
            <person name="Nelson D.R."/>
            <person name="Nelson C."/>
            <person name="Nieminen K."/>
            <person name="Nilsson O."/>
            <person name="Pereda V."/>
            <person name="Peter G."/>
            <person name="Philippe R."/>
            <person name="Pilate G."/>
            <person name="Poliakov A."/>
            <person name="Razumovskaya J."/>
            <person name="Richardson P."/>
            <person name="Rinaldi C."/>
            <person name="Ritland K."/>
            <person name="Rouze P."/>
            <person name="Ryaboy D."/>
            <person name="Schmutz J."/>
            <person name="Schrader J."/>
            <person name="Segerman B."/>
            <person name="Shin H."/>
            <person name="Siddiqui A."/>
            <person name="Sterky F."/>
            <person name="Terry A."/>
            <person name="Tsai C.J."/>
            <person name="Uberbacher E."/>
            <person name="Unneberg P."/>
            <person name="Vahala J."/>
            <person name="Wall K."/>
            <person name="Wessler S."/>
            <person name="Yang G."/>
            <person name="Yin T."/>
            <person name="Douglas C."/>
            <person name="Marra M."/>
            <person name="Sandberg G."/>
            <person name="Van de Peer Y."/>
            <person name="Rokhsar D."/>
        </authorList>
    </citation>
    <scope>NUCLEOTIDE SEQUENCE [LARGE SCALE GENOMIC DNA]</scope>
    <source>
        <strain evidence="2">cv. Nisqually</strain>
    </source>
</reference>
<accession>A0ACC0RXT9</accession>
<protein>
    <submittedName>
        <fullName evidence="1">Uncharacterized protein</fullName>
    </submittedName>
</protein>
<evidence type="ECO:0000313" key="2">
    <source>
        <dbReference type="Proteomes" id="UP000006729"/>
    </source>
</evidence>
<sequence>MMVTYASAIDAVTPHESESEHFDRYLLITASVPFITRFLIQTHKKYRQKRSISWFKRLQYDKERDSPNDARNVLLEIASLIAAVTFEAGVNPPGGVWQDDNVNEHHAAGRAIYAFQKPPYYVFLMSSTLEFSASLLVIPSLTYEFPFHFEIWVATASMMVTYASAIFAVTHHYLLITASVPFISRSSIYTHFLFWFLVSEFFN</sequence>
<organism evidence="1 2">
    <name type="scientific">Populus trichocarpa</name>
    <name type="common">Western balsam poplar</name>
    <name type="synonym">Populus balsamifera subsp. trichocarpa</name>
    <dbReference type="NCBI Taxonomy" id="3694"/>
    <lineage>
        <taxon>Eukaryota</taxon>
        <taxon>Viridiplantae</taxon>
        <taxon>Streptophyta</taxon>
        <taxon>Embryophyta</taxon>
        <taxon>Tracheophyta</taxon>
        <taxon>Spermatophyta</taxon>
        <taxon>Magnoliopsida</taxon>
        <taxon>eudicotyledons</taxon>
        <taxon>Gunneridae</taxon>
        <taxon>Pentapetalae</taxon>
        <taxon>rosids</taxon>
        <taxon>fabids</taxon>
        <taxon>Malpighiales</taxon>
        <taxon>Salicaceae</taxon>
        <taxon>Saliceae</taxon>
        <taxon>Populus</taxon>
    </lineage>
</organism>